<dbReference type="GeneID" id="92086857"/>
<feature type="transmembrane region" description="Helical" evidence="1">
    <location>
        <begin position="20"/>
        <end position="45"/>
    </location>
</feature>
<keyword evidence="1" id="KW-0472">Membrane</keyword>
<feature type="transmembrane region" description="Helical" evidence="1">
    <location>
        <begin position="155"/>
        <end position="175"/>
    </location>
</feature>
<dbReference type="RefSeq" id="XP_066721935.1">
    <property type="nucleotide sequence ID" value="XM_066853794.1"/>
</dbReference>
<accession>A0ABR1WW74</accession>
<comment type="caution">
    <text evidence="2">The sequence shown here is derived from an EMBL/GenBank/DDBJ whole genome shotgun (WGS) entry which is preliminary data.</text>
</comment>
<protein>
    <submittedName>
        <fullName evidence="2">Uncharacterized protein</fullName>
    </submittedName>
</protein>
<keyword evidence="1" id="KW-0812">Transmembrane</keyword>
<name>A0ABR1WW74_9PEZI</name>
<dbReference type="EMBL" id="JAQQWL010000002">
    <property type="protein sequence ID" value="KAK8087411.1"/>
    <property type="molecule type" value="Genomic_DNA"/>
</dbReference>
<organism evidence="2 3">
    <name type="scientific">Apiospora phragmitis</name>
    <dbReference type="NCBI Taxonomy" id="2905665"/>
    <lineage>
        <taxon>Eukaryota</taxon>
        <taxon>Fungi</taxon>
        <taxon>Dikarya</taxon>
        <taxon>Ascomycota</taxon>
        <taxon>Pezizomycotina</taxon>
        <taxon>Sordariomycetes</taxon>
        <taxon>Xylariomycetidae</taxon>
        <taxon>Amphisphaeriales</taxon>
        <taxon>Apiosporaceae</taxon>
        <taxon>Apiospora</taxon>
    </lineage>
</organism>
<proteinExistence type="predicted"/>
<evidence type="ECO:0000313" key="2">
    <source>
        <dbReference type="EMBL" id="KAK8087411.1"/>
    </source>
</evidence>
<feature type="transmembrane region" description="Helical" evidence="1">
    <location>
        <begin position="265"/>
        <end position="290"/>
    </location>
</feature>
<keyword evidence="3" id="KW-1185">Reference proteome</keyword>
<evidence type="ECO:0000313" key="3">
    <source>
        <dbReference type="Proteomes" id="UP001480595"/>
    </source>
</evidence>
<keyword evidence="1" id="KW-1133">Transmembrane helix</keyword>
<feature type="transmembrane region" description="Helical" evidence="1">
    <location>
        <begin position="127"/>
        <end position="149"/>
    </location>
</feature>
<gene>
    <name evidence="2" type="ORF">PG994_002385</name>
</gene>
<sequence length="293" mass="32860">MSATAQSWGQWINLSYVSTILMVIGGDVLYTPVCFSFGCVTYAFTTLVNIIRDGRLLPLPDHHVKVFNLESGYAHKNRNWVMSRLLRDIEAQVSREWPLSGDGRGIRISVFEAPENDNGPTQFSWGFVHVIGALATVLQLGVAAVPIWLDQEWGIMLITVVGTLFIQIMGLLPQWRAENLPNGQRSKDCYALTSGNGSTDIVVIIGRAVCLNLESMSFSKSPRVGRPWEKFQWLSRSVDVEEESEKIAQRDSKKRKAMMFRGLPLGFRLTQITCWIPCLLWLLLLVNVAASTD</sequence>
<dbReference type="Proteomes" id="UP001480595">
    <property type="component" value="Unassembled WGS sequence"/>
</dbReference>
<reference evidence="2 3" key="1">
    <citation type="submission" date="2023-01" db="EMBL/GenBank/DDBJ databases">
        <title>Analysis of 21 Apiospora genomes using comparative genomics revels a genus with tremendous synthesis potential of carbohydrate active enzymes and secondary metabolites.</title>
        <authorList>
            <person name="Sorensen T."/>
        </authorList>
    </citation>
    <scope>NUCLEOTIDE SEQUENCE [LARGE SCALE GENOMIC DNA]</scope>
    <source>
        <strain evidence="2 3">CBS 135458</strain>
    </source>
</reference>
<evidence type="ECO:0000256" key="1">
    <source>
        <dbReference type="SAM" id="Phobius"/>
    </source>
</evidence>